<organism evidence="3 4">
    <name type="scientific">Congregibacter brevis</name>
    <dbReference type="NCBI Taxonomy" id="3081201"/>
    <lineage>
        <taxon>Bacteria</taxon>
        <taxon>Pseudomonadati</taxon>
        <taxon>Pseudomonadota</taxon>
        <taxon>Gammaproteobacteria</taxon>
        <taxon>Cellvibrionales</taxon>
        <taxon>Halieaceae</taxon>
        <taxon>Congregibacter</taxon>
    </lineage>
</organism>
<gene>
    <name evidence="3" type="ORF">R0137_11515</name>
</gene>
<dbReference type="Pfam" id="PF01464">
    <property type="entry name" value="SLT"/>
    <property type="match status" value="1"/>
</dbReference>
<dbReference type="SUPFAM" id="SSF54106">
    <property type="entry name" value="LysM domain"/>
    <property type="match status" value="2"/>
</dbReference>
<feature type="domain" description="LysM" evidence="2">
    <location>
        <begin position="401"/>
        <end position="445"/>
    </location>
</feature>
<dbReference type="InterPro" id="IPR000189">
    <property type="entry name" value="Transglyc_AS"/>
</dbReference>
<name>A0ABZ0I9M9_9GAMM</name>
<dbReference type="Gene3D" id="1.10.530.10">
    <property type="match status" value="1"/>
</dbReference>
<dbReference type="PROSITE" id="PS00922">
    <property type="entry name" value="TRANSGLYCOSYLASE"/>
    <property type="match status" value="1"/>
</dbReference>
<dbReference type="Gene3D" id="3.10.350.10">
    <property type="entry name" value="LysM domain"/>
    <property type="match status" value="2"/>
</dbReference>
<dbReference type="PROSITE" id="PS51782">
    <property type="entry name" value="LYSM"/>
    <property type="match status" value="2"/>
</dbReference>
<dbReference type="InterPro" id="IPR018392">
    <property type="entry name" value="LysM"/>
</dbReference>
<dbReference type="CDD" id="cd16894">
    <property type="entry name" value="MltD-like"/>
    <property type="match status" value="1"/>
</dbReference>
<dbReference type="PANTHER" id="PTHR33734">
    <property type="entry name" value="LYSM DOMAIN-CONTAINING GPI-ANCHORED PROTEIN 2"/>
    <property type="match status" value="1"/>
</dbReference>
<dbReference type="InterPro" id="IPR036779">
    <property type="entry name" value="LysM_dom_sf"/>
</dbReference>
<protein>
    <submittedName>
        <fullName evidence="3">LysM peptidoglycan-binding domain-containing protein</fullName>
    </submittedName>
</protein>
<dbReference type="CDD" id="cd00118">
    <property type="entry name" value="LysM"/>
    <property type="match status" value="2"/>
</dbReference>
<comment type="similarity">
    <text evidence="1">Belongs to the transglycosylase Slt family.</text>
</comment>
<dbReference type="Proteomes" id="UP001626549">
    <property type="component" value="Chromosome"/>
</dbReference>
<dbReference type="PANTHER" id="PTHR33734:SF22">
    <property type="entry name" value="MEMBRANE-BOUND LYTIC MUREIN TRANSGLYCOSYLASE D"/>
    <property type="match status" value="1"/>
</dbReference>
<dbReference type="RefSeq" id="WP_407326562.1">
    <property type="nucleotide sequence ID" value="NZ_CP136865.1"/>
</dbReference>
<dbReference type="InterPro" id="IPR023346">
    <property type="entry name" value="Lysozyme-like_dom_sf"/>
</dbReference>
<keyword evidence="4" id="KW-1185">Reference proteome</keyword>
<evidence type="ECO:0000259" key="2">
    <source>
        <dbReference type="PROSITE" id="PS51782"/>
    </source>
</evidence>
<feature type="domain" description="LysM" evidence="2">
    <location>
        <begin position="336"/>
        <end position="379"/>
    </location>
</feature>
<proteinExistence type="inferred from homology"/>
<accession>A0ABZ0I9M9</accession>
<evidence type="ECO:0000313" key="4">
    <source>
        <dbReference type="Proteomes" id="UP001626549"/>
    </source>
</evidence>
<sequence>MEGSVLKTLIYRVTVACLLLFLSACSIQDTKQTESTASVTPAAEILPPASELEDDMPLGPPVDLWDRIRRQLVMHTLHNARIGAAREHYLKQSRYFELIEPRAARYLYHLVEEVEARDMPIEIAMLPLVESALNPFAISNQSAAGLWQIMPGTADYLGMRRDWWFDARLDIRDSTTHALDYLESLSVDFDGDWLLALAAYNSGKGRVNRAIKRNQSKGLPIDYWSLELPRETRRYVPRLIALSTIVAFSEALEVTLPDVPNTPSFAAIKTGGQIEMLRAAELAGVDLIELRSFNPGQLRWATAPQGDGKILVPVAVADPLERALSNLPDSERVTWQHYRIRRGDSLIRIAKNFDTQVGLLREVNNLRGNLIRAGDTLMIPDSAAWQASLALSQRGSTGVRRGYTVRSGDSLYEIAERFDITIDEIINWNDLDPDRYLQPGQSLTLFLGGD</sequence>
<evidence type="ECO:0000256" key="1">
    <source>
        <dbReference type="ARBA" id="ARBA00007734"/>
    </source>
</evidence>
<dbReference type="EMBL" id="CP136865">
    <property type="protein sequence ID" value="WOJ95870.1"/>
    <property type="molecule type" value="Genomic_DNA"/>
</dbReference>
<evidence type="ECO:0000313" key="3">
    <source>
        <dbReference type="EMBL" id="WOJ95870.1"/>
    </source>
</evidence>
<dbReference type="SMART" id="SM00257">
    <property type="entry name" value="LysM"/>
    <property type="match status" value="2"/>
</dbReference>
<dbReference type="Pfam" id="PF01476">
    <property type="entry name" value="LysM"/>
    <property type="match status" value="2"/>
</dbReference>
<dbReference type="SUPFAM" id="SSF53955">
    <property type="entry name" value="Lysozyme-like"/>
    <property type="match status" value="1"/>
</dbReference>
<dbReference type="PROSITE" id="PS51257">
    <property type="entry name" value="PROKAR_LIPOPROTEIN"/>
    <property type="match status" value="1"/>
</dbReference>
<reference evidence="3 4" key="1">
    <citation type="submission" date="2023-10" db="EMBL/GenBank/DDBJ databases">
        <title>Two novel species belonging to the OM43/NOR5 clade.</title>
        <authorList>
            <person name="Park M."/>
        </authorList>
    </citation>
    <scope>NUCLEOTIDE SEQUENCE [LARGE SCALE GENOMIC DNA]</scope>
    <source>
        <strain evidence="3 4">IMCC45268</strain>
    </source>
</reference>
<dbReference type="InterPro" id="IPR008258">
    <property type="entry name" value="Transglycosylase_SLT_dom_1"/>
</dbReference>